<evidence type="ECO:0000313" key="14">
    <source>
        <dbReference type="EMBL" id="SDG34044.1"/>
    </source>
</evidence>
<feature type="binding site" evidence="12">
    <location>
        <position position="77"/>
    </location>
    <ligand>
        <name>S-adenosyl-L-methionine</name>
        <dbReference type="ChEBI" id="CHEBI:59789"/>
    </ligand>
</feature>
<evidence type="ECO:0000256" key="9">
    <source>
        <dbReference type="ARBA" id="ARBA00023150"/>
    </source>
</evidence>
<evidence type="ECO:0000256" key="5">
    <source>
        <dbReference type="ARBA" id="ARBA00022741"/>
    </source>
</evidence>
<feature type="binding site" evidence="12">
    <location>
        <position position="31"/>
    </location>
    <ligand>
        <name>[4Fe-4S] cluster</name>
        <dbReference type="ChEBI" id="CHEBI:49883"/>
        <label>1</label>
        <note>4Fe-4S-S-AdoMet</note>
    </ligand>
</feature>
<dbReference type="SUPFAM" id="SSF102114">
    <property type="entry name" value="Radical SAM enzymes"/>
    <property type="match status" value="1"/>
</dbReference>
<name>A0A1G7TGA9_9HYPH</name>
<keyword evidence="10 12" id="KW-0456">Lyase</keyword>
<keyword evidence="7 12" id="KW-0411">Iron-sulfur</keyword>
<dbReference type="InterPro" id="IPR058240">
    <property type="entry name" value="rSAM_sf"/>
</dbReference>
<dbReference type="SFLD" id="SFLDG01383">
    <property type="entry name" value="cyclic_pyranopterin_phosphate"/>
    <property type="match status" value="1"/>
</dbReference>
<dbReference type="UniPathway" id="UPA00344"/>
<dbReference type="InterPro" id="IPR013785">
    <property type="entry name" value="Aldolase_TIM"/>
</dbReference>
<keyword evidence="5 12" id="KW-0547">Nucleotide-binding</keyword>
<dbReference type="HAMAP" id="MF_01225_B">
    <property type="entry name" value="MoaA_B"/>
    <property type="match status" value="1"/>
</dbReference>
<dbReference type="SFLD" id="SFLDG01386">
    <property type="entry name" value="main_SPASM_domain-containing"/>
    <property type="match status" value="1"/>
</dbReference>
<reference evidence="14 15" key="1">
    <citation type="submission" date="2016-10" db="EMBL/GenBank/DDBJ databases">
        <authorList>
            <person name="de Groot N.N."/>
        </authorList>
    </citation>
    <scope>NUCLEOTIDE SEQUENCE [LARGE SCALE GENOMIC DNA]</scope>
    <source>
        <strain evidence="14 15">CGMCC 1.10267</strain>
    </source>
</reference>
<accession>A0A1G7TGA9</accession>
<dbReference type="PANTHER" id="PTHR22960">
    <property type="entry name" value="MOLYBDOPTERIN COFACTOR SYNTHESIS PROTEIN A"/>
    <property type="match status" value="1"/>
</dbReference>
<keyword evidence="3 12" id="KW-0949">S-adenosyl-L-methionine</keyword>
<feature type="domain" description="Radical SAM core" evidence="13">
    <location>
        <begin position="15"/>
        <end position="242"/>
    </location>
</feature>
<dbReference type="InterPro" id="IPR000385">
    <property type="entry name" value="MoaA_NifB_PqqE_Fe-S-bd_CS"/>
</dbReference>
<feature type="binding site" evidence="12">
    <location>
        <position position="202"/>
    </location>
    <ligand>
        <name>S-adenosyl-L-methionine</name>
        <dbReference type="ChEBI" id="CHEBI:59789"/>
    </ligand>
</feature>
<dbReference type="EMBL" id="FNCS01000002">
    <property type="protein sequence ID" value="SDG34044.1"/>
    <property type="molecule type" value="Genomic_DNA"/>
</dbReference>
<comment type="subunit">
    <text evidence="12">Monomer and homodimer.</text>
</comment>
<dbReference type="OrthoDB" id="9763993at2"/>
<feature type="binding site" evidence="12">
    <location>
        <position position="168"/>
    </location>
    <ligand>
        <name>GTP</name>
        <dbReference type="ChEBI" id="CHEBI:37565"/>
    </ligand>
</feature>
<feature type="binding site" evidence="12">
    <location>
        <position position="268"/>
    </location>
    <ligand>
        <name>[4Fe-4S] cluster</name>
        <dbReference type="ChEBI" id="CHEBI:49883"/>
        <label>2</label>
        <note>4Fe-4S-substrate</note>
    </ligand>
</feature>
<comment type="catalytic activity">
    <reaction evidence="11 12">
        <text>GTP + AH2 + S-adenosyl-L-methionine = (8S)-3',8-cyclo-7,8-dihydroguanosine 5'-triphosphate + 5'-deoxyadenosine + L-methionine + A + H(+)</text>
        <dbReference type="Rhea" id="RHEA:49576"/>
        <dbReference type="ChEBI" id="CHEBI:13193"/>
        <dbReference type="ChEBI" id="CHEBI:15378"/>
        <dbReference type="ChEBI" id="CHEBI:17319"/>
        <dbReference type="ChEBI" id="CHEBI:17499"/>
        <dbReference type="ChEBI" id="CHEBI:37565"/>
        <dbReference type="ChEBI" id="CHEBI:57844"/>
        <dbReference type="ChEBI" id="CHEBI:59789"/>
        <dbReference type="ChEBI" id="CHEBI:131766"/>
        <dbReference type="EC" id="4.1.99.22"/>
    </reaction>
</comment>
<sequence length="339" mass="37607">MNTTASYSQRPLVDSFGRHVTYLRVSVTDRCDFRCTYCMSEDMVFLPKSEVLSFEEIREVIGAFVRRGVRKVRLTGGEPLVRRDIIKLIEAISADHLATGQIDELTLTTNGSQLAKHAVRLVELGMKRINVSLDTLDADKFAAITRRGRLDQVLDGIRAAREAGLAVKLNMVAIKGVNENEIVPMMEWAHSNGMELTLIEEMPLGEVSADRSDTHLSLRTVRDRLAERYTLTPIAKRTGGPARYMQIAETSGTIGFITPLSHNFCESCNRVRLTCTGQLYMCLGQDDKVDLRAAMRDSGPAGLDAALDRAMILKPKGHDFVIERRSAPAVERHMSVTGG</sequence>
<dbReference type="GO" id="GO:0046872">
    <property type="term" value="F:metal ion binding"/>
    <property type="evidence" value="ECO:0007669"/>
    <property type="project" value="UniProtKB-KW"/>
</dbReference>
<dbReference type="EC" id="4.1.99.22" evidence="1 12"/>
<comment type="function">
    <text evidence="12">Catalyzes the cyclization of GTP to (8S)-3',8-cyclo-7,8-dihydroguanosine 5'-triphosphate.</text>
</comment>
<evidence type="ECO:0000256" key="6">
    <source>
        <dbReference type="ARBA" id="ARBA00023004"/>
    </source>
</evidence>
<keyword evidence="9 12" id="KW-0501">Molybdenum cofactor biosynthesis</keyword>
<dbReference type="GO" id="GO:0006777">
    <property type="term" value="P:Mo-molybdopterin cofactor biosynthetic process"/>
    <property type="evidence" value="ECO:0007669"/>
    <property type="project" value="UniProtKB-UniRule"/>
</dbReference>
<feature type="binding site" evidence="12">
    <location>
        <position position="73"/>
    </location>
    <ligand>
        <name>GTP</name>
        <dbReference type="ChEBI" id="CHEBI:37565"/>
    </ligand>
</feature>
<evidence type="ECO:0000313" key="15">
    <source>
        <dbReference type="Proteomes" id="UP000199495"/>
    </source>
</evidence>
<dbReference type="CDD" id="cd01335">
    <property type="entry name" value="Radical_SAM"/>
    <property type="match status" value="1"/>
</dbReference>
<feature type="binding site" evidence="12">
    <location>
        <position position="38"/>
    </location>
    <ligand>
        <name>[4Fe-4S] cluster</name>
        <dbReference type="ChEBI" id="CHEBI:49883"/>
        <label>1</label>
        <note>4Fe-4S-S-AdoMet</note>
    </ligand>
</feature>
<evidence type="ECO:0000259" key="13">
    <source>
        <dbReference type="PROSITE" id="PS51918"/>
    </source>
</evidence>
<evidence type="ECO:0000256" key="1">
    <source>
        <dbReference type="ARBA" id="ARBA00012167"/>
    </source>
</evidence>
<dbReference type="GO" id="GO:0061798">
    <property type="term" value="F:GTP 3',8'-cyclase activity"/>
    <property type="evidence" value="ECO:0007669"/>
    <property type="project" value="UniProtKB-UniRule"/>
</dbReference>
<dbReference type="GO" id="GO:1904047">
    <property type="term" value="F:S-adenosyl-L-methionine binding"/>
    <property type="evidence" value="ECO:0007669"/>
    <property type="project" value="UniProtKB-UniRule"/>
</dbReference>
<dbReference type="Proteomes" id="UP000199495">
    <property type="component" value="Unassembled WGS sequence"/>
</dbReference>
<evidence type="ECO:0000256" key="8">
    <source>
        <dbReference type="ARBA" id="ARBA00023134"/>
    </source>
</evidence>
<feature type="binding site" evidence="12">
    <location>
        <position position="108"/>
    </location>
    <ligand>
        <name>GTP</name>
        <dbReference type="ChEBI" id="CHEBI:37565"/>
    </ligand>
</feature>
<dbReference type="InterPro" id="IPR050105">
    <property type="entry name" value="MoCo_biosynth_MoaA/MoaC"/>
</dbReference>
<dbReference type="InterPro" id="IPR010505">
    <property type="entry name" value="MoaA_twitch"/>
</dbReference>
<feature type="binding site" evidence="12">
    <location>
        <position position="37"/>
    </location>
    <ligand>
        <name>S-adenosyl-L-methionine</name>
        <dbReference type="ChEBI" id="CHEBI:59789"/>
    </ligand>
</feature>
<evidence type="ECO:0000256" key="10">
    <source>
        <dbReference type="ARBA" id="ARBA00023239"/>
    </source>
</evidence>
<dbReference type="STRING" id="440168.SAMN04487974_10298"/>
<dbReference type="Pfam" id="PF06463">
    <property type="entry name" value="Mob_synth_C"/>
    <property type="match status" value="1"/>
</dbReference>
<dbReference type="PANTHER" id="PTHR22960:SF0">
    <property type="entry name" value="MOLYBDENUM COFACTOR BIOSYNTHESIS PROTEIN 1"/>
    <property type="match status" value="1"/>
</dbReference>
<feature type="binding site" evidence="12">
    <location>
        <position position="132"/>
    </location>
    <ligand>
        <name>S-adenosyl-L-methionine</name>
        <dbReference type="ChEBI" id="CHEBI:59789"/>
    </ligand>
</feature>
<dbReference type="Gene3D" id="3.20.20.70">
    <property type="entry name" value="Aldolase class I"/>
    <property type="match status" value="1"/>
</dbReference>
<dbReference type="SMART" id="SM00729">
    <property type="entry name" value="Elp3"/>
    <property type="match status" value="1"/>
</dbReference>
<evidence type="ECO:0000256" key="3">
    <source>
        <dbReference type="ARBA" id="ARBA00022691"/>
    </source>
</evidence>
<dbReference type="RefSeq" id="WP_090592510.1">
    <property type="nucleotide sequence ID" value="NZ_FNCS01000002.1"/>
</dbReference>
<dbReference type="CDD" id="cd21117">
    <property type="entry name" value="Twitch_MoaA"/>
    <property type="match status" value="1"/>
</dbReference>
<keyword evidence="8 12" id="KW-0342">GTP-binding</keyword>
<dbReference type="PROSITE" id="PS51918">
    <property type="entry name" value="RADICAL_SAM"/>
    <property type="match status" value="1"/>
</dbReference>
<dbReference type="PROSITE" id="PS01305">
    <property type="entry name" value="MOAA_NIFB_PQQE"/>
    <property type="match status" value="1"/>
</dbReference>
<comment type="pathway">
    <text evidence="12">Cofactor biosynthesis; molybdopterin biosynthesis.</text>
</comment>
<dbReference type="InterPro" id="IPR040064">
    <property type="entry name" value="MoaA-like"/>
</dbReference>
<gene>
    <name evidence="12" type="primary">moaA</name>
    <name evidence="14" type="ORF">SAMN04487974_10298</name>
</gene>
<dbReference type="Pfam" id="PF04055">
    <property type="entry name" value="Radical_SAM"/>
    <property type="match status" value="1"/>
</dbReference>
<protein>
    <recommendedName>
        <fullName evidence="1 12">GTP 3',8-cyclase</fullName>
        <ecNumber evidence="1 12">4.1.99.22</ecNumber>
    </recommendedName>
    <alternativeName>
        <fullName evidence="12">Molybdenum cofactor biosynthesis protein A</fullName>
    </alternativeName>
</protein>
<dbReference type="GO" id="GO:0061799">
    <property type="term" value="F:cyclic pyranopterin monophosphate synthase activity"/>
    <property type="evidence" value="ECO:0007669"/>
    <property type="project" value="TreeGrafter"/>
</dbReference>
<keyword evidence="2 12" id="KW-0004">4Fe-4S</keyword>
<dbReference type="SFLD" id="SFLDS00029">
    <property type="entry name" value="Radical_SAM"/>
    <property type="match status" value="1"/>
</dbReference>
<dbReference type="NCBIfam" id="TIGR02666">
    <property type="entry name" value="moaA"/>
    <property type="match status" value="1"/>
</dbReference>
<keyword evidence="15" id="KW-1185">Reference proteome</keyword>
<evidence type="ECO:0000256" key="12">
    <source>
        <dbReference type="HAMAP-Rule" id="MF_01225"/>
    </source>
</evidence>
<dbReference type="GO" id="GO:0051539">
    <property type="term" value="F:4 iron, 4 sulfur cluster binding"/>
    <property type="evidence" value="ECO:0007669"/>
    <property type="project" value="UniProtKB-UniRule"/>
</dbReference>
<dbReference type="InterPro" id="IPR013483">
    <property type="entry name" value="MoaA"/>
</dbReference>
<keyword evidence="6 12" id="KW-0408">Iron</keyword>
<dbReference type="AlphaFoldDB" id="A0A1G7TGA9"/>
<keyword evidence="4 12" id="KW-0479">Metal-binding</keyword>
<dbReference type="InterPro" id="IPR006638">
    <property type="entry name" value="Elp3/MiaA/NifB-like_rSAM"/>
</dbReference>
<dbReference type="SFLD" id="SFLDG01067">
    <property type="entry name" value="SPASM/twitch_domain_containing"/>
    <property type="match status" value="1"/>
</dbReference>
<dbReference type="InterPro" id="IPR007197">
    <property type="entry name" value="rSAM"/>
</dbReference>
<feature type="binding site" evidence="12">
    <location>
        <position position="265"/>
    </location>
    <ligand>
        <name>[4Fe-4S] cluster</name>
        <dbReference type="ChEBI" id="CHEBI:49883"/>
        <label>2</label>
        <note>4Fe-4S-substrate</note>
    </ligand>
</feature>
<proteinExistence type="inferred from homology"/>
<feature type="binding site" evidence="12">
    <location>
        <begin position="270"/>
        <end position="272"/>
    </location>
    <ligand>
        <name>GTP</name>
        <dbReference type="ChEBI" id="CHEBI:37565"/>
    </ligand>
</feature>
<comment type="cofactor">
    <cofactor evidence="12">
        <name>[4Fe-4S] cluster</name>
        <dbReference type="ChEBI" id="CHEBI:49883"/>
    </cofactor>
    <text evidence="12">Binds 2 [4Fe-4S] clusters. Binds 1 [4Fe-4S] cluster coordinated with 3 cysteines and an exchangeable S-adenosyl-L-methionine and 1 [4Fe-4S] cluster coordinated with 3 cysteines and the GTP-derived substrate.</text>
</comment>
<comment type="similarity">
    <text evidence="12">Belongs to the radical SAM superfamily. MoaA family.</text>
</comment>
<feature type="binding site" evidence="12">
    <location>
        <position position="35"/>
    </location>
    <ligand>
        <name>[4Fe-4S] cluster</name>
        <dbReference type="ChEBI" id="CHEBI:49883"/>
        <label>1</label>
        <note>4Fe-4S-S-AdoMet</note>
    </ligand>
</feature>
<feature type="binding site" evidence="12">
    <location>
        <position position="24"/>
    </location>
    <ligand>
        <name>GTP</name>
        <dbReference type="ChEBI" id="CHEBI:37565"/>
    </ligand>
</feature>
<evidence type="ECO:0000256" key="11">
    <source>
        <dbReference type="ARBA" id="ARBA00048697"/>
    </source>
</evidence>
<organism evidence="14 15">
    <name type="scientific">Pelagibacterium luteolum</name>
    <dbReference type="NCBI Taxonomy" id="440168"/>
    <lineage>
        <taxon>Bacteria</taxon>
        <taxon>Pseudomonadati</taxon>
        <taxon>Pseudomonadota</taxon>
        <taxon>Alphaproteobacteria</taxon>
        <taxon>Hyphomicrobiales</taxon>
        <taxon>Devosiaceae</taxon>
        <taxon>Pelagibacterium</taxon>
    </lineage>
</organism>
<evidence type="ECO:0000256" key="2">
    <source>
        <dbReference type="ARBA" id="ARBA00022485"/>
    </source>
</evidence>
<evidence type="ECO:0000256" key="4">
    <source>
        <dbReference type="ARBA" id="ARBA00022723"/>
    </source>
</evidence>
<dbReference type="GO" id="GO:0005525">
    <property type="term" value="F:GTP binding"/>
    <property type="evidence" value="ECO:0007669"/>
    <property type="project" value="UniProtKB-UniRule"/>
</dbReference>
<feature type="binding site" evidence="12">
    <location>
        <position position="282"/>
    </location>
    <ligand>
        <name>[4Fe-4S] cluster</name>
        <dbReference type="ChEBI" id="CHEBI:49883"/>
        <label>2</label>
        <note>4Fe-4S-substrate</note>
    </ligand>
</feature>
<evidence type="ECO:0000256" key="7">
    <source>
        <dbReference type="ARBA" id="ARBA00023014"/>
    </source>
</evidence>